<dbReference type="PANTHER" id="PTHR42953:SF3">
    <property type="entry name" value="HIGH-AFFINITY ZINC UPTAKE SYSTEM PROTEIN ZNUA"/>
    <property type="match status" value="1"/>
</dbReference>
<evidence type="ECO:0000313" key="8">
    <source>
        <dbReference type="EMBL" id="PTX54315.1"/>
    </source>
</evidence>
<reference evidence="8 9" key="1">
    <citation type="submission" date="2018-04" db="EMBL/GenBank/DDBJ databases">
        <title>Genomic Encyclopedia of Archaeal and Bacterial Type Strains, Phase II (KMG-II): from individual species to whole genera.</title>
        <authorList>
            <person name="Goeker M."/>
        </authorList>
    </citation>
    <scope>NUCLEOTIDE SEQUENCE [LARGE SCALE GENOMIC DNA]</scope>
    <source>
        <strain evidence="8 9">DSM 100977</strain>
    </source>
</reference>
<keyword evidence="5" id="KW-0864">Zinc transport</keyword>
<evidence type="ECO:0000313" key="9">
    <source>
        <dbReference type="Proteomes" id="UP000243978"/>
    </source>
</evidence>
<dbReference type="InterPro" id="IPR006127">
    <property type="entry name" value="ZnuA-like"/>
</dbReference>
<evidence type="ECO:0000256" key="7">
    <source>
        <dbReference type="SAM" id="SignalP"/>
    </source>
</evidence>
<keyword evidence="5" id="KW-0862">Zinc</keyword>
<dbReference type="Proteomes" id="UP000243978">
    <property type="component" value="Unassembled WGS sequence"/>
</dbReference>
<feature type="chain" id="PRO_5015440143" description="High-affinity zinc uptake system protein ZnuA" evidence="7">
    <location>
        <begin position="21"/>
        <end position="333"/>
    </location>
</feature>
<comment type="caution">
    <text evidence="8">The sequence shown here is derived from an EMBL/GenBank/DDBJ whole genome shotgun (WGS) entry which is preliminary data.</text>
</comment>
<accession>A0A2T6BE36</accession>
<dbReference type="RefSeq" id="WP_107846664.1">
    <property type="nucleotide sequence ID" value="NZ_QBKS01000002.1"/>
</dbReference>
<keyword evidence="9" id="KW-1185">Reference proteome</keyword>
<evidence type="ECO:0000256" key="4">
    <source>
        <dbReference type="ARBA" id="ARBA00022729"/>
    </source>
</evidence>
<evidence type="ECO:0000256" key="3">
    <source>
        <dbReference type="ARBA" id="ARBA00022448"/>
    </source>
</evidence>
<dbReference type="AlphaFoldDB" id="A0A2T6BE36"/>
<feature type="region of interest" description="Disordered" evidence="6">
    <location>
        <begin position="125"/>
        <end position="173"/>
    </location>
</feature>
<dbReference type="GO" id="GO:0046872">
    <property type="term" value="F:metal ion binding"/>
    <property type="evidence" value="ECO:0007669"/>
    <property type="project" value="InterPro"/>
</dbReference>
<dbReference type="GO" id="GO:0006829">
    <property type="term" value="P:zinc ion transport"/>
    <property type="evidence" value="ECO:0007669"/>
    <property type="project" value="UniProtKB-KW"/>
</dbReference>
<gene>
    <name evidence="8" type="ORF">C8N43_3129</name>
</gene>
<protein>
    <recommendedName>
        <fullName evidence="2">High-affinity zinc uptake system protein ZnuA</fullName>
    </recommendedName>
</protein>
<dbReference type="Pfam" id="PF01297">
    <property type="entry name" value="ZnuA"/>
    <property type="match status" value="1"/>
</dbReference>
<keyword evidence="4 7" id="KW-0732">Signal</keyword>
<dbReference type="SUPFAM" id="SSF53807">
    <property type="entry name" value="Helical backbone' metal receptor"/>
    <property type="match status" value="1"/>
</dbReference>
<feature type="signal peptide" evidence="7">
    <location>
        <begin position="1"/>
        <end position="20"/>
    </location>
</feature>
<evidence type="ECO:0000256" key="6">
    <source>
        <dbReference type="SAM" id="MobiDB-lite"/>
    </source>
</evidence>
<keyword evidence="5" id="KW-0406">Ion transport</keyword>
<sequence>MSYTRFALPAIALLATPAWAEPPKVVTDIAPVHSLVAQVMGDLGSPELLVSASDTPHSFSMRPSQAQALENADLIFWIGHALTPWLEQPLDNLASNATAVELLEVEGTKTMPFRNEVLFNAGAEDDHDHDEEHADHHDDHGDEHAEHHDDHGEEHADEHDGHDHDGDDPHAWLDPQNAAVWLSTIADALAEAEPENAATYRANADAATAQLDTLQAELAETLAPAKDQQFVVFHDAYHYFEDRFGLTTLGAISLGDAQAPSPQRLQTLRAELSAVDCVFTEPQFNPDLVATLVEGTGIGSATLDPLGANLTPGPGLYAELMRTMAGEISGCTS</sequence>
<dbReference type="InterPro" id="IPR050492">
    <property type="entry name" value="Bact_metal-bind_prot9"/>
</dbReference>
<keyword evidence="3" id="KW-0813">Transport</keyword>
<name>A0A2T6BE36_9RHOB</name>
<dbReference type="PANTHER" id="PTHR42953">
    <property type="entry name" value="HIGH-AFFINITY ZINC UPTAKE SYSTEM PROTEIN ZNUA-RELATED"/>
    <property type="match status" value="1"/>
</dbReference>
<dbReference type="EMBL" id="QBKS01000002">
    <property type="protein sequence ID" value="PTX54315.1"/>
    <property type="molecule type" value="Genomic_DNA"/>
</dbReference>
<evidence type="ECO:0000256" key="5">
    <source>
        <dbReference type="ARBA" id="ARBA00022906"/>
    </source>
</evidence>
<proteinExistence type="inferred from homology"/>
<dbReference type="Gene3D" id="3.40.50.1980">
    <property type="entry name" value="Nitrogenase molybdenum iron protein domain"/>
    <property type="match status" value="3"/>
</dbReference>
<evidence type="ECO:0000256" key="1">
    <source>
        <dbReference type="ARBA" id="ARBA00011028"/>
    </source>
</evidence>
<organism evidence="8 9">
    <name type="scientific">Litoreibacter ponti</name>
    <dbReference type="NCBI Taxonomy" id="1510457"/>
    <lineage>
        <taxon>Bacteria</taxon>
        <taxon>Pseudomonadati</taxon>
        <taxon>Pseudomonadota</taxon>
        <taxon>Alphaproteobacteria</taxon>
        <taxon>Rhodobacterales</taxon>
        <taxon>Roseobacteraceae</taxon>
        <taxon>Litoreibacter</taxon>
    </lineage>
</organism>
<comment type="similarity">
    <text evidence="1">Belongs to the bacterial solute-binding protein 9 family.</text>
</comment>
<evidence type="ECO:0000256" key="2">
    <source>
        <dbReference type="ARBA" id="ARBA00015915"/>
    </source>
</evidence>
<feature type="compositionally biased region" description="Basic and acidic residues" evidence="6">
    <location>
        <begin position="125"/>
        <end position="171"/>
    </location>
</feature>
<dbReference type="OrthoDB" id="7346865at2"/>